<keyword evidence="2" id="KW-0133">Cell shape</keyword>
<name>A0A2I1P5K5_GARVA</name>
<dbReference type="Proteomes" id="UP000258533">
    <property type="component" value="Unassembled WGS sequence"/>
</dbReference>
<dbReference type="SUPFAM" id="SSF52317">
    <property type="entry name" value="Class I glutamine amidotransferase-like"/>
    <property type="match status" value="1"/>
</dbReference>
<dbReference type="InterPro" id="IPR043702">
    <property type="entry name" value="Lipid_II_synth_GatD"/>
</dbReference>
<dbReference type="EMBL" id="LRTT01000002">
    <property type="protein sequence ID" value="RFD74623.1"/>
    <property type="molecule type" value="Genomic_DNA"/>
</dbReference>
<comment type="catalytic activity">
    <reaction evidence="2">
        <text>beta-D-GlcNAc-(1-&gt;4)-Mur2Ac(oyl-L-Ala-gamma-D-Glu-L-Lys-D-Ala-D-Ala)-di-trans,octa-cis-undecaprenyl diphosphate + L-glutamine + ATP + H2O = beta-D-GlcNAc-(1-&gt;4)-Mur2Ac(oyl-L-Ala-D-isoglutaminyl-L-Lys-D-Ala-D-Ala)-di-trans,octa-cis-undecaprenyl diphosphate + L-glutamate + ADP + phosphate + H(+)</text>
        <dbReference type="Rhea" id="RHEA:57928"/>
        <dbReference type="ChEBI" id="CHEBI:15377"/>
        <dbReference type="ChEBI" id="CHEBI:15378"/>
        <dbReference type="ChEBI" id="CHEBI:29985"/>
        <dbReference type="ChEBI" id="CHEBI:30616"/>
        <dbReference type="ChEBI" id="CHEBI:43474"/>
        <dbReference type="ChEBI" id="CHEBI:58359"/>
        <dbReference type="ChEBI" id="CHEBI:60033"/>
        <dbReference type="ChEBI" id="CHEBI:62233"/>
        <dbReference type="ChEBI" id="CHEBI:456216"/>
        <dbReference type="EC" id="6.3.5.13"/>
    </reaction>
</comment>
<evidence type="ECO:0000256" key="2">
    <source>
        <dbReference type="HAMAP-Rule" id="MF_02213"/>
    </source>
</evidence>
<evidence type="ECO:0000313" key="4">
    <source>
        <dbReference type="EMBL" id="RFD74623.1"/>
    </source>
</evidence>
<dbReference type="AlphaFoldDB" id="A0A2I1P5K5"/>
<comment type="pathway">
    <text evidence="2">Cell wall biogenesis; peptidoglycan biosynthesis.</text>
</comment>
<comment type="function">
    <text evidence="2">The lipid II isoglutaminyl synthase complex catalyzes the formation of alpha-D-isoglutamine in the cell wall lipid II stem peptide. The GatD subunit catalyzes the hydrolysis of glutamine to glutamate and ammonia. The resulting ammonia molecule is channeled to the active site of MurT.</text>
</comment>
<dbReference type="GO" id="GO:0008360">
    <property type="term" value="P:regulation of cell shape"/>
    <property type="evidence" value="ECO:0007669"/>
    <property type="project" value="UniProtKB-KW"/>
</dbReference>
<dbReference type="HAMAP" id="MF_02213">
    <property type="entry name" value="Lipid_II_synth_GatD"/>
    <property type="match status" value="1"/>
</dbReference>
<dbReference type="GO" id="GO:0004359">
    <property type="term" value="F:glutaminase activity"/>
    <property type="evidence" value="ECO:0007669"/>
    <property type="project" value="UniProtKB-UniRule"/>
</dbReference>
<dbReference type="GO" id="GO:0009236">
    <property type="term" value="P:cobalamin biosynthetic process"/>
    <property type="evidence" value="ECO:0007669"/>
    <property type="project" value="InterPro"/>
</dbReference>
<dbReference type="GO" id="GO:0009252">
    <property type="term" value="P:peptidoglycan biosynthetic process"/>
    <property type="evidence" value="ECO:0007669"/>
    <property type="project" value="UniProtKB-UniRule"/>
</dbReference>
<dbReference type="Pfam" id="PF07685">
    <property type="entry name" value="GATase_3"/>
    <property type="match status" value="1"/>
</dbReference>
<dbReference type="GO" id="GO:0071555">
    <property type="term" value="P:cell wall organization"/>
    <property type="evidence" value="ECO:0007669"/>
    <property type="project" value="UniProtKB-KW"/>
</dbReference>
<dbReference type="GO" id="GO:0016740">
    <property type="term" value="F:transferase activity"/>
    <property type="evidence" value="ECO:0007669"/>
    <property type="project" value="UniProtKB-KW"/>
</dbReference>
<feature type="active site" description="Nucleophile" evidence="2">
    <location>
        <position position="113"/>
    </location>
</feature>
<dbReference type="PROSITE" id="PS51274">
    <property type="entry name" value="GATASE_COBBQ"/>
    <property type="match status" value="1"/>
</dbReference>
<dbReference type="InterPro" id="IPR029062">
    <property type="entry name" value="Class_I_gatase-like"/>
</dbReference>
<comment type="subunit">
    <text evidence="2">Forms a heterodimer with MurT.</text>
</comment>
<keyword evidence="2" id="KW-0573">Peptidoglycan synthesis</keyword>
<sequence length="268" mass="29741">MNDMSDVNYISQANATNEAENRVLDIVSLYPKDMNIYGDYGNVLTIMRRAELYGYKPVLHEYNVGDDWPKRVDMILGGGGQDHGQSRVTDDLFARADAIRELAKNGVPMLMICGLYQLFGEYFETIEGQKLKGIGILGEHTVGQDVRMIGNLVEHSADFGDIVGYENHSGRTSLQDGTQPLGLVDGENCGNNGEDHTEGARKYNVIGTYMHGSVLPKNPRLADFLIRTAAQNRYGEFAPKQSDAQRAELAKLDELAERARKVAVTRPR</sequence>
<protein>
    <recommendedName>
        <fullName evidence="2">Lipid II isoglutaminyl synthase (glutamine-hydrolyzing) subunit GatD</fullName>
        <ecNumber evidence="2">6.3.5.13</ecNumber>
    </recommendedName>
    <alternativeName>
        <fullName evidence="2">Lipid II isoglutaminyl synthase glutaminase subunit</fullName>
        <ecNumber evidence="2">3.5.1.2</ecNumber>
    </alternativeName>
</protein>
<evidence type="ECO:0000256" key="1">
    <source>
        <dbReference type="ARBA" id="ARBA00022962"/>
    </source>
</evidence>
<comment type="caution">
    <text evidence="4">The sequence shown here is derived from an EMBL/GenBank/DDBJ whole genome shotgun (WGS) entry which is preliminary data.</text>
</comment>
<dbReference type="RefSeq" id="WP_050567713.1">
    <property type="nucleotide sequence ID" value="NZ_JABUHF010000001.1"/>
</dbReference>
<dbReference type="CDD" id="cd01750">
    <property type="entry name" value="GATase1_CobQ"/>
    <property type="match status" value="1"/>
</dbReference>
<keyword evidence="2" id="KW-0378">Hydrolase</keyword>
<comment type="catalytic activity">
    <reaction evidence="2">
        <text>L-glutamine + H2O = L-glutamate + NH4(+)</text>
        <dbReference type="Rhea" id="RHEA:15889"/>
        <dbReference type="ChEBI" id="CHEBI:15377"/>
        <dbReference type="ChEBI" id="CHEBI:28938"/>
        <dbReference type="ChEBI" id="CHEBI:29985"/>
        <dbReference type="ChEBI" id="CHEBI:58359"/>
        <dbReference type="EC" id="3.5.1.2"/>
    </reaction>
</comment>
<organism evidence="4 5">
    <name type="scientific">Gardnerella vaginalis</name>
    <dbReference type="NCBI Taxonomy" id="2702"/>
    <lineage>
        <taxon>Bacteria</taxon>
        <taxon>Bacillati</taxon>
        <taxon>Actinomycetota</taxon>
        <taxon>Actinomycetes</taxon>
        <taxon>Bifidobacteriales</taxon>
        <taxon>Bifidobacteriaceae</taxon>
        <taxon>Gardnerella</taxon>
    </lineage>
</organism>
<keyword evidence="2" id="KW-0436">Ligase</keyword>
<feature type="active site" evidence="2">
    <location>
        <position position="211"/>
    </location>
</feature>
<proteinExistence type="inferred from homology"/>
<evidence type="ECO:0000259" key="3">
    <source>
        <dbReference type="Pfam" id="PF07685"/>
    </source>
</evidence>
<comment type="similarity">
    <text evidence="2">Belongs to the CobB/CobQ family. GatD subfamily.</text>
</comment>
<dbReference type="InterPro" id="IPR011698">
    <property type="entry name" value="GATase_3"/>
</dbReference>
<dbReference type="PANTHER" id="PTHR21343">
    <property type="entry name" value="DETHIOBIOTIN SYNTHETASE"/>
    <property type="match status" value="1"/>
</dbReference>
<dbReference type="EC" id="6.3.5.13" evidence="2"/>
<dbReference type="EC" id="3.5.1.2" evidence="2"/>
<accession>A0A2I1P5K5</accession>
<keyword evidence="4" id="KW-0808">Transferase</keyword>
<dbReference type="UniPathway" id="UPA00219"/>
<dbReference type="InterPro" id="IPR033949">
    <property type="entry name" value="CobQ_GATase1"/>
</dbReference>
<keyword evidence="1 2" id="KW-0315">Glutamine amidotransferase</keyword>
<feature type="binding site" evidence="2">
    <location>
        <position position="147"/>
    </location>
    <ligand>
        <name>substrate</name>
    </ligand>
</feature>
<reference evidence="4 5" key="1">
    <citation type="submission" date="2016-02" db="EMBL/GenBank/DDBJ databases">
        <title>Gardnerella vaginalis Subgroups Defined by cpn60 Sequencing and Sialidase Activity in Isolates from Canada, Belgium and Kenya.</title>
        <authorList>
            <person name="Schellenberg J."/>
            <person name="Paramel Jayaprakash T."/>
            <person name="Withana Gamage N."/>
            <person name="Patterson M.H."/>
            <person name="Vaneechoutte M."/>
            <person name="Hill J.E."/>
        </authorList>
    </citation>
    <scope>NUCLEOTIDE SEQUENCE [LARGE SCALE GENOMIC DNA]</scope>
    <source>
        <strain evidence="4 5">N144</strain>
    </source>
</reference>
<evidence type="ECO:0000313" key="5">
    <source>
        <dbReference type="Proteomes" id="UP000258533"/>
    </source>
</evidence>
<gene>
    <name evidence="2" type="primary">gatD</name>
    <name evidence="4" type="ORF">AXE73_06330</name>
</gene>
<dbReference type="GO" id="GO:0140282">
    <property type="term" value="F:carbon-nitrogen ligase activity on lipid II"/>
    <property type="evidence" value="ECO:0007669"/>
    <property type="project" value="UniProtKB-UniRule"/>
</dbReference>
<keyword evidence="2" id="KW-0961">Cell wall biogenesis/degradation</keyword>
<dbReference type="PANTHER" id="PTHR21343:SF9">
    <property type="entry name" value="LIPID II ISOGLUTAMINYL SYNTHASE (GLUTAMINE-HYDROLYZING) SUBUNIT GATD"/>
    <property type="match status" value="1"/>
</dbReference>
<feature type="domain" description="CobB/CobQ-like glutamine amidotransferase" evidence="3">
    <location>
        <begin position="25"/>
        <end position="218"/>
    </location>
</feature>